<dbReference type="PROSITE" id="PS50893">
    <property type="entry name" value="ABC_TRANSPORTER_2"/>
    <property type="match status" value="1"/>
</dbReference>
<evidence type="ECO:0000256" key="9">
    <source>
        <dbReference type="ARBA" id="ARBA00023136"/>
    </source>
</evidence>
<dbReference type="Gene3D" id="3.40.50.300">
    <property type="entry name" value="P-loop containing nucleotide triphosphate hydrolases"/>
    <property type="match status" value="1"/>
</dbReference>
<dbReference type="InterPro" id="IPR027417">
    <property type="entry name" value="P-loop_NTPase"/>
</dbReference>
<dbReference type="PROSITE" id="PS00211">
    <property type="entry name" value="ABC_TRANSPORTER_1"/>
    <property type="match status" value="1"/>
</dbReference>
<dbReference type="GO" id="GO:0005524">
    <property type="term" value="F:ATP binding"/>
    <property type="evidence" value="ECO:0007669"/>
    <property type="project" value="UniProtKB-KW"/>
</dbReference>
<dbReference type="InterPro" id="IPR003439">
    <property type="entry name" value="ABC_transporter-like_ATP-bd"/>
</dbReference>
<dbReference type="GO" id="GO:0016887">
    <property type="term" value="F:ATP hydrolysis activity"/>
    <property type="evidence" value="ECO:0007669"/>
    <property type="project" value="InterPro"/>
</dbReference>
<dbReference type="CDD" id="cd03257">
    <property type="entry name" value="ABC_NikE_OppD_transporters"/>
    <property type="match status" value="1"/>
</dbReference>
<keyword evidence="6" id="KW-0547">Nucleotide-binding</keyword>
<dbReference type="PANTHER" id="PTHR43297">
    <property type="entry name" value="OLIGOPEPTIDE TRANSPORT ATP-BINDING PROTEIN APPD"/>
    <property type="match status" value="1"/>
</dbReference>
<dbReference type="HOGENOM" id="CLU_000604_1_23_7"/>
<evidence type="ECO:0000256" key="8">
    <source>
        <dbReference type="ARBA" id="ARBA00022967"/>
    </source>
</evidence>
<dbReference type="EMBL" id="CP002431">
    <property type="protein sequence ID" value="ADU62001.1"/>
    <property type="molecule type" value="Genomic_DNA"/>
</dbReference>
<keyword evidence="8" id="KW-1278">Translocase</keyword>
<evidence type="ECO:0000256" key="7">
    <source>
        <dbReference type="ARBA" id="ARBA00022840"/>
    </source>
</evidence>
<keyword evidence="4" id="KW-1003">Cell membrane</keyword>
<dbReference type="SUPFAM" id="SSF52540">
    <property type="entry name" value="P-loop containing nucleoside triphosphate hydrolases"/>
    <property type="match status" value="1"/>
</dbReference>
<evidence type="ECO:0000259" key="10">
    <source>
        <dbReference type="PROSITE" id="PS50893"/>
    </source>
</evidence>
<dbReference type="InterPro" id="IPR003593">
    <property type="entry name" value="AAA+_ATPase"/>
</dbReference>
<name>E6VSL6_PSEA9</name>
<protein>
    <submittedName>
        <fullName evidence="11">ABC transporter related protein</fullName>
    </submittedName>
</protein>
<dbReference type="GO" id="GO:0005886">
    <property type="term" value="C:plasma membrane"/>
    <property type="evidence" value="ECO:0007669"/>
    <property type="project" value="UniProtKB-SubCell"/>
</dbReference>
<reference evidence="12" key="1">
    <citation type="submission" date="2010-12" db="EMBL/GenBank/DDBJ databases">
        <title>Complete sequence of Desulfovibrio aespoeensis Aspo-2.</title>
        <authorList>
            <consortium name="US DOE Joint Genome Institute"/>
            <person name="Lucas S."/>
            <person name="Copeland A."/>
            <person name="Lapidus A."/>
            <person name="Cheng J.-F."/>
            <person name="Goodwin L."/>
            <person name="Pitluck S."/>
            <person name="Chertkov O."/>
            <person name="Misra M."/>
            <person name="Detter J.C."/>
            <person name="Han C."/>
            <person name="Tapia R."/>
            <person name="Land M."/>
            <person name="Hauser L."/>
            <person name="Kyrpides N."/>
            <person name="Ivanova N."/>
            <person name="Ovchinnikova G."/>
            <person name="Pedersen K."/>
            <person name="Jagevall S."/>
            <person name="Hazen T."/>
            <person name="Woyke T."/>
        </authorList>
    </citation>
    <scope>NUCLEOTIDE SEQUENCE [LARGE SCALE GENOMIC DNA]</scope>
    <source>
        <strain evidence="12">ATCC 700646 / DSM 10631 / Aspo-2</strain>
    </source>
</reference>
<evidence type="ECO:0000313" key="11">
    <source>
        <dbReference type="EMBL" id="ADU62001.1"/>
    </source>
</evidence>
<dbReference type="Pfam" id="PF00005">
    <property type="entry name" value="ABC_tran"/>
    <property type="match status" value="1"/>
</dbReference>
<evidence type="ECO:0000256" key="5">
    <source>
        <dbReference type="ARBA" id="ARBA00022519"/>
    </source>
</evidence>
<dbReference type="SMART" id="SM00382">
    <property type="entry name" value="AAA"/>
    <property type="match status" value="1"/>
</dbReference>
<accession>E6VSL6</accession>
<dbReference type="InterPro" id="IPR017871">
    <property type="entry name" value="ABC_transporter-like_CS"/>
</dbReference>
<keyword evidence="9" id="KW-0472">Membrane</keyword>
<sequence length="270" mass="29146">MTTPFLEVQDLRVRAAGKELISGISFSAMPGRVMGLVGASGSGKSLTCLSVLDLLPEGLTMDGGILVEGVALDSRASRRNIRGRKVGMILQNPMSCFDPVFTIRTHFRETLAAHGMLGPDTDRRMLEALGEVGFADPGPVPGLYPFQMSGGMLQRVMVALALILEAPFLIADEPTTDLDTVAQARVLDLLAGLKCRRGMGMLLVTHDLGVIARLADDVAVMHQGGIIERGTVDDIFRSPRHDYTRELIATHLQFSGQYQGSHSHACHQAR</sequence>
<evidence type="ECO:0000256" key="6">
    <source>
        <dbReference type="ARBA" id="ARBA00022741"/>
    </source>
</evidence>
<dbReference type="PANTHER" id="PTHR43297:SF14">
    <property type="entry name" value="ATPASE AAA-TYPE CORE DOMAIN-CONTAINING PROTEIN"/>
    <property type="match status" value="1"/>
</dbReference>
<evidence type="ECO:0000256" key="1">
    <source>
        <dbReference type="ARBA" id="ARBA00004417"/>
    </source>
</evidence>
<dbReference type="KEGG" id="das:Daes_0985"/>
<comment type="similarity">
    <text evidence="2">Belongs to the ABC transporter superfamily.</text>
</comment>
<reference evidence="11 12" key="2">
    <citation type="journal article" date="2014" name="Genome Announc.">
        <title>Complete Genome Sequence of the Subsurface, Mesophilic Sulfate-Reducing Bacterium Desulfovibrio aespoeensis Aspo-2.</title>
        <authorList>
            <person name="Pedersen K."/>
            <person name="Bengtsson A."/>
            <person name="Edlund J."/>
            <person name="Rabe L."/>
            <person name="Hazen T."/>
            <person name="Chakraborty R."/>
            <person name="Goodwin L."/>
            <person name="Shapiro N."/>
        </authorList>
    </citation>
    <scope>NUCLEOTIDE SEQUENCE [LARGE SCALE GENOMIC DNA]</scope>
    <source>
        <strain evidence="12">ATCC 700646 / DSM 10631 / Aspo-2</strain>
    </source>
</reference>
<dbReference type="OrthoDB" id="9809450at2"/>
<feature type="domain" description="ABC transporter" evidence="10">
    <location>
        <begin position="6"/>
        <end position="248"/>
    </location>
</feature>
<dbReference type="InterPro" id="IPR050388">
    <property type="entry name" value="ABC_Ni/Peptide_Import"/>
</dbReference>
<dbReference type="RefSeq" id="WP_013513932.1">
    <property type="nucleotide sequence ID" value="NC_014844.1"/>
</dbReference>
<evidence type="ECO:0000256" key="2">
    <source>
        <dbReference type="ARBA" id="ARBA00005417"/>
    </source>
</evidence>
<evidence type="ECO:0000256" key="3">
    <source>
        <dbReference type="ARBA" id="ARBA00022448"/>
    </source>
</evidence>
<dbReference type="Proteomes" id="UP000002191">
    <property type="component" value="Chromosome"/>
</dbReference>
<keyword evidence="7" id="KW-0067">ATP-binding</keyword>
<comment type="subcellular location">
    <subcellularLocation>
        <location evidence="1">Cell inner membrane</location>
        <topology evidence="1">Peripheral membrane protein</topology>
    </subcellularLocation>
</comment>
<proteinExistence type="inferred from homology"/>
<evidence type="ECO:0000256" key="4">
    <source>
        <dbReference type="ARBA" id="ARBA00022475"/>
    </source>
</evidence>
<dbReference type="eggNOG" id="COG0444">
    <property type="taxonomic scope" value="Bacteria"/>
</dbReference>
<organism evidence="11 12">
    <name type="scientific">Pseudodesulfovibrio aespoeensis (strain ATCC 700646 / DSM 10631 / Aspo-2)</name>
    <name type="common">Desulfovibrio aespoeensis</name>
    <dbReference type="NCBI Taxonomy" id="643562"/>
    <lineage>
        <taxon>Bacteria</taxon>
        <taxon>Pseudomonadati</taxon>
        <taxon>Thermodesulfobacteriota</taxon>
        <taxon>Desulfovibrionia</taxon>
        <taxon>Desulfovibrionales</taxon>
        <taxon>Desulfovibrionaceae</taxon>
    </lineage>
</organism>
<dbReference type="AlphaFoldDB" id="E6VSL6"/>
<evidence type="ECO:0000313" key="12">
    <source>
        <dbReference type="Proteomes" id="UP000002191"/>
    </source>
</evidence>
<gene>
    <name evidence="11" type="ordered locus">Daes_0985</name>
</gene>
<keyword evidence="5" id="KW-0997">Cell inner membrane</keyword>
<keyword evidence="3" id="KW-0813">Transport</keyword>
<dbReference type="STRING" id="643562.Daes_0985"/>
<keyword evidence="12" id="KW-1185">Reference proteome</keyword>